<accession>A0AAJ0G6I5</accession>
<dbReference type="EMBL" id="JAWDJX010000030">
    <property type="protein sequence ID" value="KAK3050762.1"/>
    <property type="molecule type" value="Genomic_DNA"/>
</dbReference>
<dbReference type="CDD" id="cd05233">
    <property type="entry name" value="SDR_c"/>
    <property type="match status" value="1"/>
</dbReference>
<dbReference type="Pfam" id="PF13561">
    <property type="entry name" value="adh_short_C2"/>
    <property type="match status" value="1"/>
</dbReference>
<dbReference type="AlphaFoldDB" id="A0AAJ0G6I5"/>
<protein>
    <submittedName>
        <fullName evidence="3">Uncharacterized protein</fullName>
    </submittedName>
</protein>
<keyword evidence="4" id="KW-1185">Reference proteome</keyword>
<evidence type="ECO:0000313" key="4">
    <source>
        <dbReference type="Proteomes" id="UP001271007"/>
    </source>
</evidence>
<dbReference type="InterPro" id="IPR036291">
    <property type="entry name" value="NAD(P)-bd_dom_sf"/>
</dbReference>
<comment type="similarity">
    <text evidence="1">Belongs to the short-chain dehydrogenases/reductases (SDR) family.</text>
</comment>
<dbReference type="PANTHER" id="PTHR42760">
    <property type="entry name" value="SHORT-CHAIN DEHYDROGENASES/REDUCTASES FAMILY MEMBER"/>
    <property type="match status" value="1"/>
</dbReference>
<proteinExistence type="inferred from homology"/>
<gene>
    <name evidence="3" type="ORF">LTR09_008128</name>
</gene>
<organism evidence="3 4">
    <name type="scientific">Extremus antarcticus</name>
    <dbReference type="NCBI Taxonomy" id="702011"/>
    <lineage>
        <taxon>Eukaryota</taxon>
        <taxon>Fungi</taxon>
        <taxon>Dikarya</taxon>
        <taxon>Ascomycota</taxon>
        <taxon>Pezizomycotina</taxon>
        <taxon>Dothideomycetes</taxon>
        <taxon>Dothideomycetidae</taxon>
        <taxon>Mycosphaerellales</taxon>
        <taxon>Extremaceae</taxon>
        <taxon>Extremus</taxon>
    </lineage>
</organism>
<dbReference type="Proteomes" id="UP001271007">
    <property type="component" value="Unassembled WGS sequence"/>
</dbReference>
<sequence length="338" mass="36094">MGNRHSLIHHHSPDVRKALGEQHSSDVQMENASPRSSKTVPAKTYSLAKINSNNNHIGAIVIIGVGGLGIATAKRIGSGKRLILADFSQSALEAAKRQLEDEGHIVDHTSVDIADPTSVQGLAIYASQLGRVEAVIHTAGLSPTMAAPERIFEVDLLGTAIVIEMFESVLSPGGSLICIASIAGHMLTQEMSPDFERHLALASLDQLLEHESIKVGIEDSGYAYGLSKRANQLRVQGAARAYGKRGCRINSISPGVIRTTMLKQELDAPHRQTMRALVEDAPAKRFGTPSDIANVVAFLVSPEASFITGTDFIVDGGSTATQRWNCGFDAGNNIEDLT</sequence>
<dbReference type="SUPFAM" id="SSF51735">
    <property type="entry name" value="NAD(P)-binding Rossmann-fold domains"/>
    <property type="match status" value="1"/>
</dbReference>
<comment type="caution">
    <text evidence="3">The sequence shown here is derived from an EMBL/GenBank/DDBJ whole genome shotgun (WGS) entry which is preliminary data.</text>
</comment>
<dbReference type="GO" id="GO:0016616">
    <property type="term" value="F:oxidoreductase activity, acting on the CH-OH group of donors, NAD or NADP as acceptor"/>
    <property type="evidence" value="ECO:0007669"/>
    <property type="project" value="TreeGrafter"/>
</dbReference>
<evidence type="ECO:0000256" key="1">
    <source>
        <dbReference type="ARBA" id="ARBA00006484"/>
    </source>
</evidence>
<feature type="region of interest" description="Disordered" evidence="2">
    <location>
        <begin position="21"/>
        <end position="40"/>
    </location>
</feature>
<name>A0AAJ0G6I5_9PEZI</name>
<evidence type="ECO:0000256" key="2">
    <source>
        <dbReference type="SAM" id="MobiDB-lite"/>
    </source>
</evidence>
<dbReference type="PRINTS" id="PR00081">
    <property type="entry name" value="GDHRDH"/>
</dbReference>
<dbReference type="Gene3D" id="3.40.50.720">
    <property type="entry name" value="NAD(P)-binding Rossmann-like Domain"/>
    <property type="match status" value="1"/>
</dbReference>
<dbReference type="Pfam" id="PF00106">
    <property type="entry name" value="adh_short"/>
    <property type="match status" value="1"/>
</dbReference>
<reference evidence="3" key="1">
    <citation type="submission" date="2023-04" db="EMBL/GenBank/DDBJ databases">
        <title>Black Yeasts Isolated from many extreme environments.</title>
        <authorList>
            <person name="Coleine C."/>
            <person name="Stajich J.E."/>
            <person name="Selbmann L."/>
        </authorList>
    </citation>
    <scope>NUCLEOTIDE SEQUENCE</scope>
    <source>
        <strain evidence="3">CCFEE 5312</strain>
    </source>
</reference>
<evidence type="ECO:0000313" key="3">
    <source>
        <dbReference type="EMBL" id="KAK3050762.1"/>
    </source>
</evidence>
<feature type="compositionally biased region" description="Polar residues" evidence="2">
    <location>
        <begin position="25"/>
        <end position="39"/>
    </location>
</feature>
<dbReference type="NCBIfam" id="NF005395">
    <property type="entry name" value="PRK06940.1"/>
    <property type="match status" value="1"/>
</dbReference>
<dbReference type="InterPro" id="IPR002347">
    <property type="entry name" value="SDR_fam"/>
</dbReference>